<keyword evidence="3 5" id="KW-1133">Transmembrane helix</keyword>
<evidence type="ECO:0000256" key="2">
    <source>
        <dbReference type="ARBA" id="ARBA00022692"/>
    </source>
</evidence>
<dbReference type="Pfam" id="PF13564">
    <property type="entry name" value="DoxX_2"/>
    <property type="match status" value="1"/>
</dbReference>
<comment type="caution">
    <text evidence="6">The sequence shown here is derived from an EMBL/GenBank/DDBJ whole genome shotgun (WGS) entry which is preliminary data.</text>
</comment>
<keyword evidence="2 5" id="KW-0812">Transmembrane</keyword>
<evidence type="ECO:0000256" key="5">
    <source>
        <dbReference type="SAM" id="Phobius"/>
    </source>
</evidence>
<dbReference type="EMBL" id="SRID01000158">
    <property type="protein sequence ID" value="TGB07011.1"/>
    <property type="molecule type" value="Genomic_DNA"/>
</dbReference>
<keyword evidence="7" id="KW-1185">Reference proteome</keyword>
<name>A0A4Z0HAQ6_9ACTN</name>
<keyword evidence="4 5" id="KW-0472">Membrane</keyword>
<feature type="transmembrane region" description="Helical" evidence="5">
    <location>
        <begin position="48"/>
        <end position="66"/>
    </location>
</feature>
<feature type="transmembrane region" description="Helical" evidence="5">
    <location>
        <begin position="98"/>
        <end position="120"/>
    </location>
</feature>
<protein>
    <recommendedName>
        <fullName evidence="8">DoxX family protein</fullName>
    </recommendedName>
</protein>
<evidence type="ECO:0000256" key="1">
    <source>
        <dbReference type="ARBA" id="ARBA00004141"/>
    </source>
</evidence>
<feature type="transmembrane region" description="Helical" evidence="5">
    <location>
        <begin position="72"/>
        <end position="91"/>
    </location>
</feature>
<sequence>MDLLLTPDPWWLPAILAVTLFGDAVLSIRPPKFIDDCLSGVNFPRDWWWVLIVVKLLAVAGIAVGFETEGVGLAAVAGVIAYFLLAVCAHIRARFFGMAFWFNCLGMLGLSVLTLLVSFIGY</sequence>
<evidence type="ECO:0000313" key="7">
    <source>
        <dbReference type="Proteomes" id="UP000297948"/>
    </source>
</evidence>
<accession>A0A4Z0HAQ6</accession>
<evidence type="ECO:0000256" key="3">
    <source>
        <dbReference type="ARBA" id="ARBA00022989"/>
    </source>
</evidence>
<dbReference type="AlphaFoldDB" id="A0A4Z0HAQ6"/>
<dbReference type="InterPro" id="IPR032808">
    <property type="entry name" value="DoxX"/>
</dbReference>
<reference evidence="6 7" key="1">
    <citation type="submission" date="2019-03" db="EMBL/GenBank/DDBJ databases">
        <authorList>
            <person name="Gonzalez-Pimentel J.L."/>
        </authorList>
    </citation>
    <scope>NUCLEOTIDE SEQUENCE [LARGE SCALE GENOMIC DNA]</scope>
    <source>
        <strain evidence="6 7">JCM 31289</strain>
    </source>
</reference>
<feature type="transmembrane region" description="Helical" evidence="5">
    <location>
        <begin position="12"/>
        <end position="28"/>
    </location>
</feature>
<comment type="subcellular location">
    <subcellularLocation>
        <location evidence="1">Membrane</location>
        <topology evidence="1">Multi-pass membrane protein</topology>
    </subcellularLocation>
</comment>
<dbReference type="OrthoDB" id="4377071at2"/>
<evidence type="ECO:0000313" key="6">
    <source>
        <dbReference type="EMBL" id="TGB07011.1"/>
    </source>
</evidence>
<dbReference type="GO" id="GO:0016020">
    <property type="term" value="C:membrane"/>
    <property type="evidence" value="ECO:0007669"/>
    <property type="project" value="UniProtKB-SubCell"/>
</dbReference>
<evidence type="ECO:0000256" key="4">
    <source>
        <dbReference type="ARBA" id="ARBA00023136"/>
    </source>
</evidence>
<gene>
    <name evidence="6" type="ORF">E4099_17605</name>
</gene>
<evidence type="ECO:0008006" key="8">
    <source>
        <dbReference type="Google" id="ProtNLM"/>
    </source>
</evidence>
<dbReference type="RefSeq" id="WP_135340033.1">
    <property type="nucleotide sequence ID" value="NZ_JBHLTX010000036.1"/>
</dbReference>
<organism evidence="6 7">
    <name type="scientific">Streptomyces palmae</name>
    <dbReference type="NCBI Taxonomy" id="1701085"/>
    <lineage>
        <taxon>Bacteria</taxon>
        <taxon>Bacillati</taxon>
        <taxon>Actinomycetota</taxon>
        <taxon>Actinomycetes</taxon>
        <taxon>Kitasatosporales</taxon>
        <taxon>Streptomycetaceae</taxon>
        <taxon>Streptomyces</taxon>
    </lineage>
</organism>
<proteinExistence type="predicted"/>
<dbReference type="Proteomes" id="UP000297948">
    <property type="component" value="Unassembled WGS sequence"/>
</dbReference>